<comment type="caution">
    <text evidence="1">The sequence shown here is derived from an EMBL/GenBank/DDBJ whole genome shotgun (WGS) entry which is preliminary data.</text>
</comment>
<accession>A0A4Y2PXW2</accession>
<reference evidence="1 2" key="1">
    <citation type="journal article" date="2019" name="Sci. Rep.">
        <title>Orb-weaving spider Araneus ventricosus genome elucidates the spidroin gene catalogue.</title>
        <authorList>
            <person name="Kono N."/>
            <person name="Nakamura H."/>
            <person name="Ohtoshi R."/>
            <person name="Moran D.A.P."/>
            <person name="Shinohara A."/>
            <person name="Yoshida Y."/>
            <person name="Fujiwara M."/>
            <person name="Mori M."/>
            <person name="Tomita M."/>
            <person name="Arakawa K."/>
        </authorList>
    </citation>
    <scope>NUCLEOTIDE SEQUENCE [LARGE SCALE GENOMIC DNA]</scope>
</reference>
<dbReference type="EMBL" id="BGPR01135636">
    <property type="protein sequence ID" value="GBN56091.1"/>
    <property type="molecule type" value="Genomic_DNA"/>
</dbReference>
<dbReference type="Proteomes" id="UP000499080">
    <property type="component" value="Unassembled WGS sequence"/>
</dbReference>
<organism evidence="1 2">
    <name type="scientific">Araneus ventricosus</name>
    <name type="common">Orbweaver spider</name>
    <name type="synonym">Epeira ventricosa</name>
    <dbReference type="NCBI Taxonomy" id="182803"/>
    <lineage>
        <taxon>Eukaryota</taxon>
        <taxon>Metazoa</taxon>
        <taxon>Ecdysozoa</taxon>
        <taxon>Arthropoda</taxon>
        <taxon>Chelicerata</taxon>
        <taxon>Arachnida</taxon>
        <taxon>Araneae</taxon>
        <taxon>Araneomorphae</taxon>
        <taxon>Entelegynae</taxon>
        <taxon>Araneoidea</taxon>
        <taxon>Araneidae</taxon>
        <taxon>Araneus</taxon>
    </lineage>
</organism>
<name>A0A4Y2PXW2_ARAVE</name>
<keyword evidence="2" id="KW-1185">Reference proteome</keyword>
<proteinExistence type="predicted"/>
<sequence length="48" mass="5634">MLFFRRGEKPQLHSEEFQPLWLEISATYVRGAARKCFRAMGRNTGWGC</sequence>
<evidence type="ECO:0000313" key="1">
    <source>
        <dbReference type="EMBL" id="GBN56091.1"/>
    </source>
</evidence>
<gene>
    <name evidence="1" type="ORF">AVEN_229745_1</name>
</gene>
<protein>
    <submittedName>
        <fullName evidence="1">Uncharacterized protein</fullName>
    </submittedName>
</protein>
<dbReference type="AlphaFoldDB" id="A0A4Y2PXW2"/>
<feature type="non-terminal residue" evidence="1">
    <location>
        <position position="48"/>
    </location>
</feature>
<evidence type="ECO:0000313" key="2">
    <source>
        <dbReference type="Proteomes" id="UP000499080"/>
    </source>
</evidence>